<organism evidence="2 3">
    <name type="scientific">Grus japonensis</name>
    <name type="common">Japanese crane</name>
    <name type="synonym">Red-crowned crane</name>
    <dbReference type="NCBI Taxonomy" id="30415"/>
    <lineage>
        <taxon>Eukaryota</taxon>
        <taxon>Metazoa</taxon>
        <taxon>Chordata</taxon>
        <taxon>Craniata</taxon>
        <taxon>Vertebrata</taxon>
        <taxon>Euteleostomi</taxon>
        <taxon>Archelosauria</taxon>
        <taxon>Archosauria</taxon>
        <taxon>Dinosauria</taxon>
        <taxon>Saurischia</taxon>
        <taxon>Theropoda</taxon>
        <taxon>Coelurosauria</taxon>
        <taxon>Aves</taxon>
        <taxon>Neognathae</taxon>
        <taxon>Neoaves</taxon>
        <taxon>Gruiformes</taxon>
        <taxon>Gruidae</taxon>
        <taxon>Grus</taxon>
    </lineage>
</organism>
<accession>A0ABC9Y2H9</accession>
<evidence type="ECO:0000313" key="3">
    <source>
        <dbReference type="Proteomes" id="UP001623348"/>
    </source>
</evidence>
<reference evidence="2 3" key="1">
    <citation type="submission" date="2024-06" db="EMBL/GenBank/DDBJ databases">
        <title>The draft genome of Grus japonensis, version 3.</title>
        <authorList>
            <person name="Nabeshima K."/>
            <person name="Suzuki S."/>
            <person name="Onuma M."/>
        </authorList>
    </citation>
    <scope>NUCLEOTIDE SEQUENCE [LARGE SCALE GENOMIC DNA]</scope>
    <source>
        <strain evidence="2 3">451A</strain>
    </source>
</reference>
<dbReference type="AlphaFoldDB" id="A0ABC9Y2H9"/>
<sequence length="209" mass="23546">MCFLSSGFERVNKEIKSLTCEKLRISVPPRSAEREEENEEEEEEEEEEKEEEKKEEERALLGPAPEVPTGPTFGVLIEATYQQCKFDVKRRTGLVEGGDEQAGLHAPPSPFIALSQSRCMPYHRLKIADGEGVVKSEKPRRRNAMLDLVLSNKEGLVGNVKLKGSLGHSDDEIVEFKILRAARRVHSKLTALDFKRVDSGLFRDLLGRV</sequence>
<feature type="region of interest" description="Disordered" evidence="1">
    <location>
        <begin position="26"/>
        <end position="67"/>
    </location>
</feature>
<dbReference type="GO" id="GO:0016301">
    <property type="term" value="F:kinase activity"/>
    <property type="evidence" value="ECO:0007669"/>
    <property type="project" value="UniProtKB-KW"/>
</dbReference>
<dbReference type="Proteomes" id="UP001623348">
    <property type="component" value="Unassembled WGS sequence"/>
</dbReference>
<gene>
    <name evidence="2" type="ORF">GRJ2_002890600</name>
</gene>
<feature type="compositionally biased region" description="Acidic residues" evidence="1">
    <location>
        <begin position="34"/>
        <end position="50"/>
    </location>
</feature>
<keyword evidence="3" id="KW-1185">Reference proteome</keyword>
<protein>
    <submittedName>
        <fullName evidence="2">Nucleoside diphosphate kinase 6</fullName>
    </submittedName>
</protein>
<keyword evidence="2" id="KW-0418">Kinase</keyword>
<keyword evidence="2" id="KW-0808">Transferase</keyword>
<dbReference type="PANTHER" id="PTHR33395">
    <property type="entry name" value="TRANSCRIPTASE, PUTATIVE-RELATED-RELATED"/>
    <property type="match status" value="1"/>
</dbReference>
<proteinExistence type="predicted"/>
<dbReference type="EMBL" id="BAAFJT010000040">
    <property type="protein sequence ID" value="GAB0204250.1"/>
    <property type="molecule type" value="Genomic_DNA"/>
</dbReference>
<evidence type="ECO:0000256" key="1">
    <source>
        <dbReference type="SAM" id="MobiDB-lite"/>
    </source>
</evidence>
<name>A0ABC9Y2H9_GRUJA</name>
<dbReference type="PANTHER" id="PTHR33395:SF22">
    <property type="entry name" value="REVERSE TRANSCRIPTASE DOMAIN-CONTAINING PROTEIN"/>
    <property type="match status" value="1"/>
</dbReference>
<evidence type="ECO:0000313" key="2">
    <source>
        <dbReference type="EMBL" id="GAB0204250.1"/>
    </source>
</evidence>
<comment type="caution">
    <text evidence="2">The sequence shown here is derived from an EMBL/GenBank/DDBJ whole genome shotgun (WGS) entry which is preliminary data.</text>
</comment>